<dbReference type="Gene3D" id="2.60.120.260">
    <property type="entry name" value="Galactose-binding domain-like"/>
    <property type="match status" value="1"/>
</dbReference>
<evidence type="ECO:0000313" key="2">
    <source>
        <dbReference type="Proteomes" id="UP000254893"/>
    </source>
</evidence>
<reference evidence="1 2" key="1">
    <citation type="submission" date="2018-06" db="EMBL/GenBank/DDBJ databases">
        <authorList>
            <consortium name="Pathogen Informatics"/>
            <person name="Doyle S."/>
        </authorList>
    </citation>
    <scope>NUCLEOTIDE SEQUENCE [LARGE SCALE GENOMIC DNA]</scope>
    <source>
        <strain evidence="1 2">NCTC11388</strain>
    </source>
</reference>
<accession>A0A380CR81</accession>
<evidence type="ECO:0000313" key="1">
    <source>
        <dbReference type="EMBL" id="SUJ26267.1"/>
    </source>
</evidence>
<protein>
    <submittedName>
        <fullName evidence="1">Uncharacterized protein</fullName>
    </submittedName>
</protein>
<dbReference type="RefSeq" id="WP_258862405.1">
    <property type="nucleotide sequence ID" value="NZ_UGYW01000002.1"/>
</dbReference>
<proteinExistence type="predicted"/>
<dbReference type="EMBL" id="UGYW01000002">
    <property type="protein sequence ID" value="SUJ26267.1"/>
    <property type="molecule type" value="Genomic_DNA"/>
</dbReference>
<organism evidence="1 2">
    <name type="scientific">Sphingobacterium spiritivorum</name>
    <name type="common">Flavobacterium spiritivorum</name>
    <dbReference type="NCBI Taxonomy" id="258"/>
    <lineage>
        <taxon>Bacteria</taxon>
        <taxon>Pseudomonadati</taxon>
        <taxon>Bacteroidota</taxon>
        <taxon>Sphingobacteriia</taxon>
        <taxon>Sphingobacteriales</taxon>
        <taxon>Sphingobacteriaceae</taxon>
        <taxon>Sphingobacterium</taxon>
    </lineage>
</organism>
<name>A0A380CR81_SPHSI</name>
<sequence length="182" mass="20664">MERYIPSVRYMLSAREGKTMSKFILCVIGSFLFSTGCRDIGKNTVSSETKVVEEPTKVTKTYFLNHDIRNINYEIFVNDSLLAQSHNGDGIPAPYELTAYLKESGKQQIHVKVIPDGQMNKAITPGIIKEINKNLGIYLLEGKDYGNAKEIKHLSFPEINSDLPHYEYTWEFEVGDVPNIQL</sequence>
<gene>
    <name evidence="1" type="ORF">NCTC11388_03909</name>
</gene>
<dbReference type="Proteomes" id="UP000254893">
    <property type="component" value="Unassembled WGS sequence"/>
</dbReference>
<dbReference type="AlphaFoldDB" id="A0A380CR81"/>